<evidence type="ECO:0000313" key="5">
    <source>
        <dbReference type="Proteomes" id="UP001303760"/>
    </source>
</evidence>
<dbReference type="Pfam" id="PF23397">
    <property type="entry name" value="DUF7104"/>
    <property type="match status" value="1"/>
</dbReference>
<dbReference type="Pfam" id="PF12796">
    <property type="entry name" value="Ank_2"/>
    <property type="match status" value="1"/>
</dbReference>
<keyword evidence="2 3" id="KW-0040">ANK repeat</keyword>
<keyword evidence="1" id="KW-0677">Repeat</keyword>
<evidence type="ECO:0000256" key="2">
    <source>
        <dbReference type="ARBA" id="ARBA00023043"/>
    </source>
</evidence>
<dbReference type="Gene3D" id="1.20.5.340">
    <property type="match status" value="1"/>
</dbReference>
<dbReference type="EMBL" id="MU860820">
    <property type="protein sequence ID" value="KAK4232850.1"/>
    <property type="molecule type" value="Genomic_DNA"/>
</dbReference>
<dbReference type="Proteomes" id="UP001303760">
    <property type="component" value="Unassembled WGS sequence"/>
</dbReference>
<evidence type="ECO:0000313" key="4">
    <source>
        <dbReference type="EMBL" id="KAK4232850.1"/>
    </source>
</evidence>
<dbReference type="PROSITE" id="PS50088">
    <property type="entry name" value="ANK_REPEAT"/>
    <property type="match status" value="1"/>
</dbReference>
<dbReference type="PANTHER" id="PTHR24198">
    <property type="entry name" value="ANKYRIN REPEAT AND PROTEIN KINASE DOMAIN-CONTAINING PROTEIN"/>
    <property type="match status" value="1"/>
</dbReference>
<keyword evidence="5" id="KW-1185">Reference proteome</keyword>
<evidence type="ECO:0000256" key="1">
    <source>
        <dbReference type="ARBA" id="ARBA00022737"/>
    </source>
</evidence>
<accession>A0AAN7H9G2</accession>
<reference evidence="4" key="2">
    <citation type="submission" date="2023-05" db="EMBL/GenBank/DDBJ databases">
        <authorList>
            <consortium name="Lawrence Berkeley National Laboratory"/>
            <person name="Steindorff A."/>
            <person name="Hensen N."/>
            <person name="Bonometti L."/>
            <person name="Westerberg I."/>
            <person name="Brannstrom I.O."/>
            <person name="Guillou S."/>
            <person name="Cros-Aarteil S."/>
            <person name="Calhoun S."/>
            <person name="Haridas S."/>
            <person name="Kuo A."/>
            <person name="Mondo S."/>
            <person name="Pangilinan J."/>
            <person name="Riley R."/>
            <person name="Labutti K."/>
            <person name="Andreopoulos B."/>
            <person name="Lipzen A."/>
            <person name="Chen C."/>
            <person name="Yanf M."/>
            <person name="Daum C."/>
            <person name="Ng V."/>
            <person name="Clum A."/>
            <person name="Ohm R."/>
            <person name="Martin F."/>
            <person name="Silar P."/>
            <person name="Natvig D."/>
            <person name="Lalanne C."/>
            <person name="Gautier V."/>
            <person name="Ament-Velasquez S.L."/>
            <person name="Kruys A."/>
            <person name="Hutchinson M.I."/>
            <person name="Powell A.J."/>
            <person name="Barry K."/>
            <person name="Miller A.N."/>
            <person name="Grigoriev I.V."/>
            <person name="Debuchy R."/>
            <person name="Gladieux P."/>
            <person name="Thoren M.H."/>
            <person name="Johannesson H."/>
        </authorList>
    </citation>
    <scope>NUCLEOTIDE SEQUENCE</scope>
    <source>
        <strain evidence="4">CBS 532.94</strain>
    </source>
</reference>
<gene>
    <name evidence="4" type="ORF">C8A03DRAFT_48399</name>
</gene>
<comment type="caution">
    <text evidence="4">The sequence shown here is derived from an EMBL/GenBank/DDBJ whole genome shotgun (WGS) entry which is preliminary data.</text>
</comment>
<feature type="repeat" description="ANK" evidence="3">
    <location>
        <begin position="149"/>
        <end position="181"/>
    </location>
</feature>
<protein>
    <submittedName>
        <fullName evidence="4">Ankyrin repeat-containing domain protein</fullName>
    </submittedName>
</protein>
<dbReference type="PANTHER" id="PTHR24198:SF165">
    <property type="entry name" value="ANKYRIN REPEAT-CONTAINING PROTEIN-RELATED"/>
    <property type="match status" value="1"/>
</dbReference>
<sequence>MVLLLKKREDQVEITEEVVKAAAGNEWDAEKIIAFLLRQRLSSVMASVTEEVYLTASACGQLAVLDLLSRHFSHSPIKEELVTTAKFYMAAKNGDVRSIQNLLDEGIYPDTANVRGETPLWISAAKGNTAVVGILLKTRKADVNSRSASGRSPIFWPSARGFDRIVTMLIDAGARADFVDEEGQTAISMARKHGHWVQHSTEFSGPKSDSNGRL</sequence>
<name>A0AAN7H9G2_9PEZI</name>
<dbReference type="Gene3D" id="1.25.40.20">
    <property type="entry name" value="Ankyrin repeat-containing domain"/>
    <property type="match status" value="1"/>
</dbReference>
<organism evidence="4 5">
    <name type="scientific">Achaetomium macrosporum</name>
    <dbReference type="NCBI Taxonomy" id="79813"/>
    <lineage>
        <taxon>Eukaryota</taxon>
        <taxon>Fungi</taxon>
        <taxon>Dikarya</taxon>
        <taxon>Ascomycota</taxon>
        <taxon>Pezizomycotina</taxon>
        <taxon>Sordariomycetes</taxon>
        <taxon>Sordariomycetidae</taxon>
        <taxon>Sordariales</taxon>
        <taxon>Chaetomiaceae</taxon>
        <taxon>Achaetomium</taxon>
    </lineage>
</organism>
<evidence type="ECO:0000256" key="3">
    <source>
        <dbReference type="PROSITE-ProRule" id="PRU00023"/>
    </source>
</evidence>
<proteinExistence type="predicted"/>
<dbReference type="InterPro" id="IPR036770">
    <property type="entry name" value="Ankyrin_rpt-contain_sf"/>
</dbReference>
<dbReference type="SUPFAM" id="SSF48403">
    <property type="entry name" value="Ankyrin repeat"/>
    <property type="match status" value="1"/>
</dbReference>
<dbReference type="InterPro" id="IPR002110">
    <property type="entry name" value="Ankyrin_rpt"/>
</dbReference>
<dbReference type="SMART" id="SM00248">
    <property type="entry name" value="ANK"/>
    <property type="match status" value="2"/>
</dbReference>
<dbReference type="InterPro" id="IPR055530">
    <property type="entry name" value="DUF7104"/>
</dbReference>
<dbReference type="AlphaFoldDB" id="A0AAN7H9G2"/>
<reference evidence="4" key="1">
    <citation type="journal article" date="2023" name="Mol. Phylogenet. Evol.">
        <title>Genome-scale phylogeny and comparative genomics of the fungal order Sordariales.</title>
        <authorList>
            <person name="Hensen N."/>
            <person name="Bonometti L."/>
            <person name="Westerberg I."/>
            <person name="Brannstrom I.O."/>
            <person name="Guillou S."/>
            <person name="Cros-Aarteil S."/>
            <person name="Calhoun S."/>
            <person name="Haridas S."/>
            <person name="Kuo A."/>
            <person name="Mondo S."/>
            <person name="Pangilinan J."/>
            <person name="Riley R."/>
            <person name="LaButti K."/>
            <person name="Andreopoulos B."/>
            <person name="Lipzen A."/>
            <person name="Chen C."/>
            <person name="Yan M."/>
            <person name="Daum C."/>
            <person name="Ng V."/>
            <person name="Clum A."/>
            <person name="Steindorff A."/>
            <person name="Ohm R.A."/>
            <person name="Martin F."/>
            <person name="Silar P."/>
            <person name="Natvig D.O."/>
            <person name="Lalanne C."/>
            <person name="Gautier V."/>
            <person name="Ament-Velasquez S.L."/>
            <person name="Kruys A."/>
            <person name="Hutchinson M.I."/>
            <person name="Powell A.J."/>
            <person name="Barry K."/>
            <person name="Miller A.N."/>
            <person name="Grigoriev I.V."/>
            <person name="Debuchy R."/>
            <person name="Gladieux P."/>
            <person name="Hiltunen Thoren M."/>
            <person name="Johannesson H."/>
        </authorList>
    </citation>
    <scope>NUCLEOTIDE SEQUENCE</scope>
    <source>
        <strain evidence="4">CBS 532.94</strain>
    </source>
</reference>